<dbReference type="SUPFAM" id="SSF88659">
    <property type="entry name" value="Sigma3 and sigma4 domains of RNA polymerase sigma factors"/>
    <property type="match status" value="1"/>
</dbReference>
<evidence type="ECO:0000256" key="3">
    <source>
        <dbReference type="ARBA" id="ARBA00023082"/>
    </source>
</evidence>
<dbReference type="Pfam" id="PF04542">
    <property type="entry name" value="Sigma70_r2"/>
    <property type="match status" value="1"/>
</dbReference>
<dbReference type="PANTHER" id="PTHR43133:SF58">
    <property type="entry name" value="ECF RNA POLYMERASE SIGMA FACTOR SIGD"/>
    <property type="match status" value="1"/>
</dbReference>
<evidence type="ECO:0000313" key="9">
    <source>
        <dbReference type="Proteomes" id="UP001579974"/>
    </source>
</evidence>
<dbReference type="InterPro" id="IPR014284">
    <property type="entry name" value="RNA_pol_sigma-70_dom"/>
</dbReference>
<dbReference type="Gene3D" id="1.10.10.10">
    <property type="entry name" value="Winged helix-like DNA-binding domain superfamily/Winged helix DNA-binding domain"/>
    <property type="match status" value="1"/>
</dbReference>
<sequence length="181" mass="21043">MWVDVMAWLTSDEAALSLFDQYADKIYEFAKYSLGNQSDAEDVVQEVFLRVYRTWNKRPADNPSAWVWAIARNCVRDVYRRRARRKERPTEDLETWTGCARGPDTLVEVEDLFQALTKSERQVVYLRLIDDQSTEAAAQILHWSSAKVRVTLHRAVKKLRVMLTDDKLDAVSQSKEGRSSR</sequence>
<protein>
    <submittedName>
        <fullName evidence="8">Sigma-70 family RNA polymerase sigma factor</fullName>
    </submittedName>
</protein>
<dbReference type="SUPFAM" id="SSF88946">
    <property type="entry name" value="Sigma2 domain of RNA polymerase sigma factors"/>
    <property type="match status" value="1"/>
</dbReference>
<feature type="domain" description="RNA polymerase sigma-70 region 2" evidence="6">
    <location>
        <begin position="18"/>
        <end position="85"/>
    </location>
</feature>
<dbReference type="RefSeq" id="WP_275473018.1">
    <property type="nucleotide sequence ID" value="NZ_CP162940.1"/>
</dbReference>
<keyword evidence="5" id="KW-0804">Transcription</keyword>
<dbReference type="InterPro" id="IPR036388">
    <property type="entry name" value="WH-like_DNA-bd_sf"/>
</dbReference>
<evidence type="ECO:0000256" key="5">
    <source>
        <dbReference type="ARBA" id="ARBA00023163"/>
    </source>
</evidence>
<organism evidence="8 9">
    <name type="scientific">Alicyclobacillus fastidiosus</name>
    <dbReference type="NCBI Taxonomy" id="392011"/>
    <lineage>
        <taxon>Bacteria</taxon>
        <taxon>Bacillati</taxon>
        <taxon>Bacillota</taxon>
        <taxon>Bacilli</taxon>
        <taxon>Bacillales</taxon>
        <taxon>Alicyclobacillaceae</taxon>
        <taxon>Alicyclobacillus</taxon>
    </lineage>
</organism>
<dbReference type="InterPro" id="IPR013249">
    <property type="entry name" value="RNA_pol_sigma70_r4_t2"/>
</dbReference>
<dbReference type="EMBL" id="JBDXSU010000023">
    <property type="protein sequence ID" value="MFB5192495.1"/>
    <property type="molecule type" value="Genomic_DNA"/>
</dbReference>
<dbReference type="InterPro" id="IPR013325">
    <property type="entry name" value="RNA_pol_sigma_r2"/>
</dbReference>
<keyword evidence="2" id="KW-0805">Transcription regulation</keyword>
<evidence type="ECO:0000259" key="6">
    <source>
        <dbReference type="Pfam" id="PF04542"/>
    </source>
</evidence>
<dbReference type="NCBIfam" id="TIGR02937">
    <property type="entry name" value="sigma70-ECF"/>
    <property type="match status" value="1"/>
</dbReference>
<evidence type="ECO:0000256" key="1">
    <source>
        <dbReference type="ARBA" id="ARBA00010641"/>
    </source>
</evidence>
<dbReference type="InterPro" id="IPR007627">
    <property type="entry name" value="RNA_pol_sigma70_r2"/>
</dbReference>
<dbReference type="Gene3D" id="1.10.1740.10">
    <property type="match status" value="1"/>
</dbReference>
<accession>A0ABV5AL18</accession>
<dbReference type="PANTHER" id="PTHR43133">
    <property type="entry name" value="RNA POLYMERASE ECF-TYPE SIGMA FACTO"/>
    <property type="match status" value="1"/>
</dbReference>
<keyword evidence="4" id="KW-0238">DNA-binding</keyword>
<reference evidence="8 9" key="1">
    <citation type="journal article" date="2024" name="Int. J. Mol. Sci.">
        <title>Exploration of Alicyclobacillus spp. Genome in Search of Antibiotic Resistance.</title>
        <authorList>
            <person name="Bucka-Kolendo J."/>
            <person name="Kiousi D.E."/>
            <person name="Dekowska A."/>
            <person name="Mikolajczuk-Szczyrba A."/>
            <person name="Karadedos D.M."/>
            <person name="Michael P."/>
            <person name="Galanis A."/>
            <person name="Sokolowska B."/>
        </authorList>
    </citation>
    <scope>NUCLEOTIDE SEQUENCE [LARGE SCALE GENOMIC DNA]</scope>
    <source>
        <strain evidence="8 9">KKP 3000</strain>
    </source>
</reference>
<dbReference type="Proteomes" id="UP001579974">
    <property type="component" value="Unassembled WGS sequence"/>
</dbReference>
<proteinExistence type="inferred from homology"/>
<gene>
    <name evidence="8" type="ORF">KKP3000_001699</name>
</gene>
<dbReference type="InterPro" id="IPR013324">
    <property type="entry name" value="RNA_pol_sigma_r3/r4-like"/>
</dbReference>
<evidence type="ECO:0000313" key="8">
    <source>
        <dbReference type="EMBL" id="MFB5192495.1"/>
    </source>
</evidence>
<comment type="similarity">
    <text evidence="1">Belongs to the sigma-70 factor family. ECF subfamily.</text>
</comment>
<dbReference type="InterPro" id="IPR039425">
    <property type="entry name" value="RNA_pol_sigma-70-like"/>
</dbReference>
<evidence type="ECO:0000256" key="4">
    <source>
        <dbReference type="ARBA" id="ARBA00023125"/>
    </source>
</evidence>
<name>A0ABV5AL18_9BACL</name>
<keyword evidence="3" id="KW-0731">Sigma factor</keyword>
<keyword evidence="9" id="KW-1185">Reference proteome</keyword>
<evidence type="ECO:0000259" key="7">
    <source>
        <dbReference type="Pfam" id="PF08281"/>
    </source>
</evidence>
<comment type="caution">
    <text evidence="8">The sequence shown here is derived from an EMBL/GenBank/DDBJ whole genome shotgun (WGS) entry which is preliminary data.</text>
</comment>
<dbReference type="Pfam" id="PF08281">
    <property type="entry name" value="Sigma70_r4_2"/>
    <property type="match status" value="1"/>
</dbReference>
<dbReference type="CDD" id="cd06171">
    <property type="entry name" value="Sigma70_r4"/>
    <property type="match status" value="1"/>
</dbReference>
<evidence type="ECO:0000256" key="2">
    <source>
        <dbReference type="ARBA" id="ARBA00023015"/>
    </source>
</evidence>
<feature type="domain" description="RNA polymerase sigma factor 70 region 4 type 2" evidence="7">
    <location>
        <begin position="107"/>
        <end position="159"/>
    </location>
</feature>